<dbReference type="RefSeq" id="WP_174703628.1">
    <property type="nucleotide sequence ID" value="NZ_BGZJ01000002.1"/>
</dbReference>
<protein>
    <recommendedName>
        <fullName evidence="9">Methylated-DNA--protein-cysteine methyltransferase</fullName>
        <ecNumber evidence="9">2.1.1.63</ecNumber>
    </recommendedName>
    <alternativeName>
        <fullName evidence="9">6-O-methylguanine-DNA methyltransferase</fullName>
        <shortName evidence="9">MGMT</shortName>
    </alternativeName>
    <alternativeName>
        <fullName evidence="9">O-6-methylguanine-DNA-alkyltransferase</fullName>
    </alternativeName>
</protein>
<keyword evidence="4 9" id="KW-0489">Methyltransferase</keyword>
<comment type="subcellular location">
    <subcellularLocation>
        <location evidence="9">Cytoplasm</location>
    </subcellularLocation>
</comment>
<dbReference type="CDD" id="cd06445">
    <property type="entry name" value="ATase"/>
    <property type="match status" value="1"/>
</dbReference>
<evidence type="ECO:0000256" key="8">
    <source>
        <dbReference type="ARBA" id="ARBA00049348"/>
    </source>
</evidence>
<keyword evidence="5 9" id="KW-0808">Transferase</keyword>
<sequence>MEEKSVVTMTYQTPCGELLLGTTSGALIQADWVAGWHEATVRARLNRYLGNPVFESGTDPVLEETASQLDDYFAGKRKSFDLPLRFLGTEFQTAVWDSLRKIPFGRVTTYGEIAEAIGKPKAMRAVGIAVGENPFSIIVPCHRVVGRDGSLTGYGGGFDAKRYLLNLEGIRLPSAVQQEFRF</sequence>
<evidence type="ECO:0000313" key="12">
    <source>
        <dbReference type="EMBL" id="GBO94537.1"/>
    </source>
</evidence>
<feature type="active site" description="Nucleophile; methyl group acceptor" evidence="9">
    <location>
        <position position="141"/>
    </location>
</feature>
<keyword evidence="6 9" id="KW-0227">DNA damage</keyword>
<dbReference type="InterPro" id="IPR036217">
    <property type="entry name" value="MethylDNA_cys_MeTrfase_DNAb"/>
</dbReference>
<feature type="domain" description="Methylated-DNA-[protein]-cysteine S-methyltransferase DNA binding" evidence="10">
    <location>
        <begin position="90"/>
        <end position="170"/>
    </location>
</feature>
<dbReference type="PROSITE" id="PS00374">
    <property type="entry name" value="MGMT"/>
    <property type="match status" value="1"/>
</dbReference>
<dbReference type="InterPro" id="IPR008332">
    <property type="entry name" value="MethylG_MeTrfase_N"/>
</dbReference>
<dbReference type="EMBL" id="BGZJ01000002">
    <property type="protein sequence ID" value="GBO94537.1"/>
    <property type="molecule type" value="Genomic_DNA"/>
</dbReference>
<dbReference type="NCBIfam" id="TIGR00589">
    <property type="entry name" value="ogt"/>
    <property type="match status" value="1"/>
</dbReference>
<comment type="catalytic activity">
    <reaction evidence="1 9">
        <text>a 4-O-methyl-thymidine in DNA + L-cysteinyl-[protein] = a thymidine in DNA + S-methyl-L-cysteinyl-[protein]</text>
        <dbReference type="Rhea" id="RHEA:53428"/>
        <dbReference type="Rhea" id="RHEA-COMP:10131"/>
        <dbReference type="Rhea" id="RHEA-COMP:10132"/>
        <dbReference type="Rhea" id="RHEA-COMP:13555"/>
        <dbReference type="Rhea" id="RHEA-COMP:13556"/>
        <dbReference type="ChEBI" id="CHEBI:29950"/>
        <dbReference type="ChEBI" id="CHEBI:82612"/>
        <dbReference type="ChEBI" id="CHEBI:137386"/>
        <dbReference type="ChEBI" id="CHEBI:137387"/>
        <dbReference type="EC" id="2.1.1.63"/>
    </reaction>
</comment>
<dbReference type="InterPro" id="IPR023546">
    <property type="entry name" value="MGMT"/>
</dbReference>
<comment type="function">
    <text evidence="9">Involved in the cellular defense against the biological effects of O6-methylguanine (O6-MeG) and O4-methylthymine (O4-MeT) in DNA. Repairs the methylated nucleobase in DNA by stoichiometrically transferring the methyl group to a cysteine residue in the enzyme. This is a suicide reaction: the enzyme is irreversibly inactivated.</text>
</comment>
<reference evidence="12 13" key="1">
    <citation type="journal article" date="2018" name="Int. J. Syst. Evol. Microbiol.">
        <title>Mesosutterella multiformis gen. nov., sp. nov., a member of the family Sutterellaceae and Sutterella megalosphaeroides sp. nov., isolated from human faeces.</title>
        <authorList>
            <person name="Sakamoto M."/>
            <person name="Ikeyama N."/>
            <person name="Kunihiro T."/>
            <person name="Iino T."/>
            <person name="Yuki M."/>
            <person name="Ohkuma M."/>
        </authorList>
    </citation>
    <scope>NUCLEOTIDE SEQUENCE [LARGE SCALE GENOMIC DNA]</scope>
    <source>
        <strain evidence="12 13">4NBBH2</strain>
    </source>
</reference>
<dbReference type="PANTHER" id="PTHR10815">
    <property type="entry name" value="METHYLATED-DNA--PROTEIN-CYSTEINE METHYLTRANSFERASE"/>
    <property type="match status" value="1"/>
</dbReference>
<dbReference type="InterPro" id="IPR001497">
    <property type="entry name" value="MethylDNA_cys_MeTrfase_AS"/>
</dbReference>
<dbReference type="Pfam" id="PF01035">
    <property type="entry name" value="DNA_binding_1"/>
    <property type="match status" value="1"/>
</dbReference>
<dbReference type="FunFam" id="1.10.10.10:FF:000214">
    <property type="entry name" value="Methylated-DNA--protein-cysteine methyltransferase"/>
    <property type="match status" value="1"/>
</dbReference>
<dbReference type="Gene3D" id="3.30.160.70">
    <property type="entry name" value="Methylated DNA-protein cysteine methyltransferase domain"/>
    <property type="match status" value="1"/>
</dbReference>
<dbReference type="SUPFAM" id="SSF53155">
    <property type="entry name" value="Methylated DNA-protein cysteine methyltransferase domain"/>
    <property type="match status" value="1"/>
</dbReference>
<accession>A0A388SDV8</accession>
<dbReference type="InterPro" id="IPR014048">
    <property type="entry name" value="MethylDNA_cys_MeTrfase_DNA-bd"/>
</dbReference>
<comment type="caution">
    <text evidence="12">The sequence shown here is derived from an EMBL/GenBank/DDBJ whole genome shotgun (WGS) entry which is preliminary data.</text>
</comment>
<dbReference type="EC" id="2.1.1.63" evidence="9"/>
<dbReference type="Gene3D" id="1.10.10.10">
    <property type="entry name" value="Winged helix-like DNA-binding domain superfamily/Winged helix DNA-binding domain"/>
    <property type="match status" value="1"/>
</dbReference>
<evidence type="ECO:0000259" key="11">
    <source>
        <dbReference type="Pfam" id="PF02870"/>
    </source>
</evidence>
<feature type="domain" description="Methylguanine DNA methyltransferase ribonuclease-like" evidence="11">
    <location>
        <begin position="9"/>
        <end position="85"/>
    </location>
</feature>
<evidence type="ECO:0000259" key="10">
    <source>
        <dbReference type="Pfam" id="PF01035"/>
    </source>
</evidence>
<evidence type="ECO:0000256" key="6">
    <source>
        <dbReference type="ARBA" id="ARBA00022763"/>
    </source>
</evidence>
<dbReference type="PANTHER" id="PTHR10815:SF5">
    <property type="entry name" value="METHYLATED-DNA--PROTEIN-CYSTEINE METHYLTRANSFERASE"/>
    <property type="match status" value="1"/>
</dbReference>
<evidence type="ECO:0000256" key="7">
    <source>
        <dbReference type="ARBA" id="ARBA00023204"/>
    </source>
</evidence>
<comment type="similarity">
    <text evidence="2 9">Belongs to the MGMT family.</text>
</comment>
<evidence type="ECO:0000256" key="1">
    <source>
        <dbReference type="ARBA" id="ARBA00001286"/>
    </source>
</evidence>
<dbReference type="SUPFAM" id="SSF46767">
    <property type="entry name" value="Methylated DNA-protein cysteine methyltransferase, C-terminal domain"/>
    <property type="match status" value="1"/>
</dbReference>
<dbReference type="GO" id="GO:0003908">
    <property type="term" value="F:methylated-DNA-[protein]-cysteine S-methyltransferase activity"/>
    <property type="evidence" value="ECO:0007669"/>
    <property type="project" value="UniProtKB-UniRule"/>
</dbReference>
<dbReference type="Proteomes" id="UP000266091">
    <property type="component" value="Unassembled WGS sequence"/>
</dbReference>
<dbReference type="GO" id="GO:0032259">
    <property type="term" value="P:methylation"/>
    <property type="evidence" value="ECO:0007669"/>
    <property type="project" value="UniProtKB-KW"/>
</dbReference>
<dbReference type="GO" id="GO:0006307">
    <property type="term" value="P:DNA alkylation repair"/>
    <property type="evidence" value="ECO:0007669"/>
    <property type="project" value="UniProtKB-UniRule"/>
</dbReference>
<keyword evidence="3 9" id="KW-0963">Cytoplasm</keyword>
<dbReference type="InterPro" id="IPR036388">
    <property type="entry name" value="WH-like_DNA-bd_sf"/>
</dbReference>
<keyword evidence="13" id="KW-1185">Reference proteome</keyword>
<gene>
    <name evidence="12" type="ORF">MESMUL_18910</name>
</gene>
<comment type="miscellaneous">
    <text evidence="9">This enzyme catalyzes only one turnover and therefore is not strictly catalytic. According to one definition, an enzyme is a biocatalyst that acts repeatedly and over many reaction cycles.</text>
</comment>
<evidence type="ECO:0000256" key="5">
    <source>
        <dbReference type="ARBA" id="ARBA00022679"/>
    </source>
</evidence>
<evidence type="ECO:0000256" key="2">
    <source>
        <dbReference type="ARBA" id="ARBA00008711"/>
    </source>
</evidence>
<proteinExistence type="inferred from homology"/>
<dbReference type="InterPro" id="IPR036631">
    <property type="entry name" value="MGMT_N_sf"/>
</dbReference>
<evidence type="ECO:0000313" key="13">
    <source>
        <dbReference type="Proteomes" id="UP000266091"/>
    </source>
</evidence>
<evidence type="ECO:0000256" key="4">
    <source>
        <dbReference type="ARBA" id="ARBA00022603"/>
    </source>
</evidence>
<accession>A0A401LIE0</accession>
<evidence type="ECO:0000256" key="9">
    <source>
        <dbReference type="HAMAP-Rule" id="MF_00772"/>
    </source>
</evidence>
<name>A0A388SDV8_9BURK</name>
<comment type="catalytic activity">
    <reaction evidence="8 9">
        <text>a 6-O-methyl-2'-deoxyguanosine in DNA + L-cysteinyl-[protein] = S-methyl-L-cysteinyl-[protein] + a 2'-deoxyguanosine in DNA</text>
        <dbReference type="Rhea" id="RHEA:24000"/>
        <dbReference type="Rhea" id="RHEA-COMP:10131"/>
        <dbReference type="Rhea" id="RHEA-COMP:10132"/>
        <dbReference type="Rhea" id="RHEA-COMP:11367"/>
        <dbReference type="Rhea" id="RHEA-COMP:11368"/>
        <dbReference type="ChEBI" id="CHEBI:29950"/>
        <dbReference type="ChEBI" id="CHEBI:82612"/>
        <dbReference type="ChEBI" id="CHEBI:85445"/>
        <dbReference type="ChEBI" id="CHEBI:85448"/>
        <dbReference type="EC" id="2.1.1.63"/>
    </reaction>
</comment>
<keyword evidence="7 9" id="KW-0234">DNA repair</keyword>
<dbReference type="GO" id="GO:0005737">
    <property type="term" value="C:cytoplasm"/>
    <property type="evidence" value="ECO:0007669"/>
    <property type="project" value="UniProtKB-SubCell"/>
</dbReference>
<evidence type="ECO:0000256" key="3">
    <source>
        <dbReference type="ARBA" id="ARBA00022490"/>
    </source>
</evidence>
<dbReference type="HAMAP" id="MF_00772">
    <property type="entry name" value="OGT"/>
    <property type="match status" value="1"/>
</dbReference>
<dbReference type="Pfam" id="PF02870">
    <property type="entry name" value="Methyltransf_1N"/>
    <property type="match status" value="1"/>
</dbReference>
<dbReference type="AlphaFoldDB" id="A0A388SDV8"/>
<organism evidence="12 13">
    <name type="scientific">Mesosutterella multiformis</name>
    <dbReference type="NCBI Taxonomy" id="2259133"/>
    <lineage>
        <taxon>Bacteria</taxon>
        <taxon>Pseudomonadati</taxon>
        <taxon>Pseudomonadota</taxon>
        <taxon>Betaproteobacteria</taxon>
        <taxon>Burkholderiales</taxon>
        <taxon>Sutterellaceae</taxon>
        <taxon>Mesosutterella</taxon>
    </lineage>
</organism>